<evidence type="ECO:0000256" key="3">
    <source>
        <dbReference type="ARBA" id="ARBA00022679"/>
    </source>
</evidence>
<dbReference type="RefSeq" id="WP_123303415.1">
    <property type="nucleotide sequence ID" value="NZ_RKHK01000001.1"/>
</dbReference>
<feature type="transmembrane region" description="Helical" evidence="8">
    <location>
        <begin position="351"/>
        <end position="373"/>
    </location>
</feature>
<dbReference type="EMBL" id="RKHK01000001">
    <property type="protein sequence ID" value="ROR72913.1"/>
    <property type="molecule type" value="Genomic_DNA"/>
</dbReference>
<dbReference type="Gene3D" id="1.10.510.10">
    <property type="entry name" value="Transferase(Phosphotransferase) domain 1"/>
    <property type="match status" value="1"/>
</dbReference>
<evidence type="ECO:0000313" key="11">
    <source>
        <dbReference type="Proteomes" id="UP000280668"/>
    </source>
</evidence>
<dbReference type="GO" id="GO:0004674">
    <property type="term" value="F:protein serine/threonine kinase activity"/>
    <property type="evidence" value="ECO:0007669"/>
    <property type="project" value="UniProtKB-KW"/>
</dbReference>
<feature type="compositionally biased region" description="Pro residues" evidence="7">
    <location>
        <begin position="286"/>
        <end position="305"/>
    </location>
</feature>
<keyword evidence="8" id="KW-1133">Transmembrane helix</keyword>
<evidence type="ECO:0000256" key="2">
    <source>
        <dbReference type="ARBA" id="ARBA00022527"/>
    </source>
</evidence>
<dbReference type="CDD" id="cd14014">
    <property type="entry name" value="STKc_PknB_like"/>
    <property type="match status" value="1"/>
</dbReference>
<keyword evidence="6" id="KW-0067">ATP-binding</keyword>
<name>A0A3N2BCB4_9MICO</name>
<keyword evidence="8" id="KW-0472">Membrane</keyword>
<dbReference type="OrthoDB" id="9762169at2"/>
<evidence type="ECO:0000259" key="9">
    <source>
        <dbReference type="PROSITE" id="PS50011"/>
    </source>
</evidence>
<evidence type="ECO:0000256" key="5">
    <source>
        <dbReference type="ARBA" id="ARBA00022777"/>
    </source>
</evidence>
<dbReference type="PANTHER" id="PTHR43289:SF6">
    <property type="entry name" value="SERINE_THREONINE-PROTEIN KINASE NEKL-3"/>
    <property type="match status" value="1"/>
</dbReference>
<dbReference type="InterPro" id="IPR011009">
    <property type="entry name" value="Kinase-like_dom_sf"/>
</dbReference>
<gene>
    <name evidence="10" type="ORF">EDD31_1275</name>
</gene>
<keyword evidence="11" id="KW-1185">Reference proteome</keyword>
<evidence type="ECO:0000256" key="6">
    <source>
        <dbReference type="ARBA" id="ARBA00022840"/>
    </source>
</evidence>
<evidence type="ECO:0000313" key="10">
    <source>
        <dbReference type="EMBL" id="ROR72913.1"/>
    </source>
</evidence>
<keyword evidence="4" id="KW-0547">Nucleotide-binding</keyword>
<dbReference type="InterPro" id="IPR008271">
    <property type="entry name" value="Ser/Thr_kinase_AS"/>
</dbReference>
<keyword evidence="5 10" id="KW-0418">Kinase</keyword>
<sequence length="410" mass="42781">MSLPTAGPRPGVLLGSRYELRERLAVGGMGEVWSALDRRLGRTVAAKVLRPELGGDDVFLARLRAEARNTAGLQHRNLAVLLDHGEGAGLGFLVMELVHGETLAAWLDREGPMPPAQLVAVLVQACHGLQAAHNSGIVHRDVKPANLMLGRDGEVKLTDFGISLAANQATMTSAGMVMGTAHYLAPEQATGQPASPAGDIYALGVLAFEALTGRRPYSGTTQVEVATAHIHDPVPPLPAQVPPPLAAVVRRMLAKAPEQRPASALRCAQELAAAMEVEGTAAPELTPAPSPPTPPPPPAPPPSAPPAATATRAQARTAVPRTPARPEGRAASRAPRSWRLPSWQEIAADRIWLHTMVVVVMIVLVLAATLAGIATLGRQDGVTTPDAAVEPQAGPAVAPVPSMIVRTIRG</sequence>
<dbReference type="EC" id="2.7.11.1" evidence="1"/>
<dbReference type="AlphaFoldDB" id="A0A3N2BCB4"/>
<dbReference type="PROSITE" id="PS50011">
    <property type="entry name" value="PROTEIN_KINASE_DOM"/>
    <property type="match status" value="1"/>
</dbReference>
<feature type="compositionally biased region" description="Low complexity" evidence="7">
    <location>
        <begin position="306"/>
        <end position="322"/>
    </location>
</feature>
<dbReference type="Proteomes" id="UP000280668">
    <property type="component" value="Unassembled WGS sequence"/>
</dbReference>
<dbReference type="PROSITE" id="PS00108">
    <property type="entry name" value="PROTEIN_KINASE_ST"/>
    <property type="match status" value="1"/>
</dbReference>
<organism evidence="10 11">
    <name type="scientific">Bogoriella caseilytica</name>
    <dbReference type="NCBI Taxonomy" id="56055"/>
    <lineage>
        <taxon>Bacteria</taxon>
        <taxon>Bacillati</taxon>
        <taxon>Actinomycetota</taxon>
        <taxon>Actinomycetes</taxon>
        <taxon>Micrococcales</taxon>
        <taxon>Bogoriellaceae</taxon>
        <taxon>Bogoriella</taxon>
    </lineage>
</organism>
<keyword evidence="3" id="KW-0808">Transferase</keyword>
<evidence type="ECO:0000256" key="7">
    <source>
        <dbReference type="SAM" id="MobiDB-lite"/>
    </source>
</evidence>
<evidence type="ECO:0000256" key="1">
    <source>
        <dbReference type="ARBA" id="ARBA00012513"/>
    </source>
</evidence>
<proteinExistence type="predicted"/>
<dbReference type="InterPro" id="IPR000719">
    <property type="entry name" value="Prot_kinase_dom"/>
</dbReference>
<reference evidence="10 11" key="1">
    <citation type="submission" date="2018-11" db="EMBL/GenBank/DDBJ databases">
        <title>Sequencing the genomes of 1000 actinobacteria strains.</title>
        <authorList>
            <person name="Klenk H.-P."/>
        </authorList>
    </citation>
    <scope>NUCLEOTIDE SEQUENCE [LARGE SCALE GENOMIC DNA]</scope>
    <source>
        <strain evidence="10 11">DSM 11294</strain>
    </source>
</reference>
<evidence type="ECO:0000256" key="8">
    <source>
        <dbReference type="SAM" id="Phobius"/>
    </source>
</evidence>
<feature type="domain" description="Protein kinase" evidence="9">
    <location>
        <begin position="18"/>
        <end position="272"/>
    </location>
</feature>
<protein>
    <recommendedName>
        <fullName evidence="1">non-specific serine/threonine protein kinase</fullName>
        <ecNumber evidence="1">2.7.11.1</ecNumber>
    </recommendedName>
</protein>
<comment type="caution">
    <text evidence="10">The sequence shown here is derived from an EMBL/GenBank/DDBJ whole genome shotgun (WGS) entry which is preliminary data.</text>
</comment>
<dbReference type="FunFam" id="1.10.510.10:FF:000021">
    <property type="entry name" value="Serine/threonine protein kinase"/>
    <property type="match status" value="1"/>
</dbReference>
<accession>A0A3N2BCB4</accession>
<keyword evidence="2" id="KW-0723">Serine/threonine-protein kinase</keyword>
<dbReference type="GO" id="GO:0005524">
    <property type="term" value="F:ATP binding"/>
    <property type="evidence" value="ECO:0007669"/>
    <property type="project" value="UniProtKB-KW"/>
</dbReference>
<evidence type="ECO:0000256" key="4">
    <source>
        <dbReference type="ARBA" id="ARBA00022741"/>
    </source>
</evidence>
<keyword evidence="8" id="KW-0812">Transmembrane</keyword>
<dbReference type="SUPFAM" id="SSF56112">
    <property type="entry name" value="Protein kinase-like (PK-like)"/>
    <property type="match status" value="1"/>
</dbReference>
<dbReference type="SMART" id="SM00220">
    <property type="entry name" value="S_TKc"/>
    <property type="match status" value="1"/>
</dbReference>
<feature type="region of interest" description="Disordered" evidence="7">
    <location>
        <begin position="282"/>
        <end position="336"/>
    </location>
</feature>
<dbReference type="Pfam" id="PF00069">
    <property type="entry name" value="Pkinase"/>
    <property type="match status" value="1"/>
</dbReference>
<dbReference type="Gene3D" id="3.30.200.20">
    <property type="entry name" value="Phosphorylase Kinase, domain 1"/>
    <property type="match status" value="1"/>
</dbReference>
<dbReference type="PANTHER" id="PTHR43289">
    <property type="entry name" value="MITOGEN-ACTIVATED PROTEIN KINASE KINASE KINASE 20-RELATED"/>
    <property type="match status" value="1"/>
</dbReference>